<dbReference type="Gene3D" id="3.40.50.11350">
    <property type="match status" value="1"/>
</dbReference>
<proteinExistence type="predicted"/>
<dbReference type="OrthoDB" id="9979734at2759"/>
<evidence type="ECO:0000313" key="1">
    <source>
        <dbReference type="EMBL" id="OWF48781.1"/>
    </source>
</evidence>
<name>A0A210QJL1_MIZYE</name>
<keyword evidence="2" id="KW-1185">Reference proteome</keyword>
<evidence type="ECO:0008006" key="3">
    <source>
        <dbReference type="Google" id="ProtNLM"/>
    </source>
</evidence>
<gene>
    <name evidence="1" type="ORF">KP79_PYT11998</name>
</gene>
<protein>
    <recommendedName>
        <fullName evidence="3">L-Fucosyltransferase</fullName>
    </recommendedName>
</protein>
<comment type="caution">
    <text evidence="1">The sequence shown here is derived from an EMBL/GenBank/DDBJ whole genome shotgun (WGS) entry which is preliminary data.</text>
</comment>
<dbReference type="EMBL" id="NEDP02003393">
    <property type="protein sequence ID" value="OWF48781.1"/>
    <property type="molecule type" value="Genomic_DNA"/>
</dbReference>
<sequence length="394" mass="45691">MTSGRKNIRLCLMFLSLVLAVVVSILGFYSKVITRKVTLFHDLQNKNLAADSSNCPLIAFHRENKVLTNYSGQGTKYIVYDCSKARKGYCGGWSDRMAGIMTTFIISILTKRHFLINFDTPCLLQDYVTPAHFDWQYNSSILLNRTSSFQYLPDNSLRNKANDMRGDDLNSYFKDDVAFLRMNRDYINYFRNRSNIGNEIPWLTRYHQVDIYKHVFNFLFKPSPVTIRELNNQYKTKRKRKKIACAHVRVGLNPNMPRDRKRPELHLQLDILWNFFGTLNKDEYDLFIASDTDSVKASAKERFPERMINTAGNITHIDQPGIHDPREGFLKQLLDYYIMVDCDILIISSSGFGMLTAFVRNQDYGLYCWGVKGLLPCSRYTVNDIFPGGKFTPK</sequence>
<dbReference type="Proteomes" id="UP000242188">
    <property type="component" value="Unassembled WGS sequence"/>
</dbReference>
<evidence type="ECO:0000313" key="2">
    <source>
        <dbReference type="Proteomes" id="UP000242188"/>
    </source>
</evidence>
<accession>A0A210QJL1</accession>
<dbReference type="AlphaFoldDB" id="A0A210QJL1"/>
<reference evidence="1 2" key="1">
    <citation type="journal article" date="2017" name="Nat. Ecol. Evol.">
        <title>Scallop genome provides insights into evolution of bilaterian karyotype and development.</title>
        <authorList>
            <person name="Wang S."/>
            <person name="Zhang J."/>
            <person name="Jiao W."/>
            <person name="Li J."/>
            <person name="Xun X."/>
            <person name="Sun Y."/>
            <person name="Guo X."/>
            <person name="Huan P."/>
            <person name="Dong B."/>
            <person name="Zhang L."/>
            <person name="Hu X."/>
            <person name="Sun X."/>
            <person name="Wang J."/>
            <person name="Zhao C."/>
            <person name="Wang Y."/>
            <person name="Wang D."/>
            <person name="Huang X."/>
            <person name="Wang R."/>
            <person name="Lv J."/>
            <person name="Li Y."/>
            <person name="Zhang Z."/>
            <person name="Liu B."/>
            <person name="Lu W."/>
            <person name="Hui Y."/>
            <person name="Liang J."/>
            <person name="Zhou Z."/>
            <person name="Hou R."/>
            <person name="Li X."/>
            <person name="Liu Y."/>
            <person name="Li H."/>
            <person name="Ning X."/>
            <person name="Lin Y."/>
            <person name="Zhao L."/>
            <person name="Xing Q."/>
            <person name="Dou J."/>
            <person name="Li Y."/>
            <person name="Mao J."/>
            <person name="Guo H."/>
            <person name="Dou H."/>
            <person name="Li T."/>
            <person name="Mu C."/>
            <person name="Jiang W."/>
            <person name="Fu Q."/>
            <person name="Fu X."/>
            <person name="Miao Y."/>
            <person name="Liu J."/>
            <person name="Yu Q."/>
            <person name="Li R."/>
            <person name="Liao H."/>
            <person name="Li X."/>
            <person name="Kong Y."/>
            <person name="Jiang Z."/>
            <person name="Chourrout D."/>
            <person name="Li R."/>
            <person name="Bao Z."/>
        </authorList>
    </citation>
    <scope>NUCLEOTIDE SEQUENCE [LARGE SCALE GENOMIC DNA]</scope>
    <source>
        <strain evidence="1 2">PY_sf001</strain>
    </source>
</reference>
<organism evidence="1 2">
    <name type="scientific">Mizuhopecten yessoensis</name>
    <name type="common">Japanese scallop</name>
    <name type="synonym">Patinopecten yessoensis</name>
    <dbReference type="NCBI Taxonomy" id="6573"/>
    <lineage>
        <taxon>Eukaryota</taxon>
        <taxon>Metazoa</taxon>
        <taxon>Spiralia</taxon>
        <taxon>Lophotrochozoa</taxon>
        <taxon>Mollusca</taxon>
        <taxon>Bivalvia</taxon>
        <taxon>Autobranchia</taxon>
        <taxon>Pteriomorphia</taxon>
        <taxon>Pectinida</taxon>
        <taxon>Pectinoidea</taxon>
        <taxon>Pectinidae</taxon>
        <taxon>Mizuhopecten</taxon>
    </lineage>
</organism>